<gene>
    <name evidence="1" type="ORF">C273_01315</name>
</gene>
<dbReference type="OrthoDB" id="2564795at2"/>
<dbReference type="PANTHER" id="PTHR43884:SF12">
    <property type="entry name" value="ISOVALERYL-COA DEHYDROGENASE, MITOCHONDRIAL-RELATED"/>
    <property type="match status" value="1"/>
</dbReference>
<dbReference type="InterPro" id="IPR009100">
    <property type="entry name" value="AcylCoA_DH/oxidase_NM_dom_sf"/>
</dbReference>
<dbReference type="SUPFAM" id="SSF56645">
    <property type="entry name" value="Acyl-CoA dehydrogenase NM domain-like"/>
    <property type="match status" value="1"/>
</dbReference>
<reference evidence="1 2" key="1">
    <citation type="journal article" date="2013" name="Genome Announc.">
        <title>Genome Sequence of Staphylococcus massiliensis Strain S46, Isolated from the Surface of Healthy Human Skin.</title>
        <authorList>
            <person name="Srivastav R."/>
            <person name="Singh A."/>
            <person name="Jangir P.K."/>
            <person name="Kumari C."/>
            <person name="Muduli S."/>
            <person name="Sharma R."/>
        </authorList>
    </citation>
    <scope>NUCLEOTIDE SEQUENCE [LARGE SCALE GENOMIC DNA]</scope>
    <source>
        <strain evidence="1 2">S46</strain>
    </source>
</reference>
<dbReference type="STRING" id="1229783.C273_01315"/>
<protein>
    <submittedName>
        <fullName evidence="1">Acyl-CoA dehydrogenase</fullName>
    </submittedName>
</protein>
<dbReference type="InterPro" id="IPR046373">
    <property type="entry name" value="Acyl-CoA_Oxase/DH_mid-dom_sf"/>
</dbReference>
<dbReference type="EMBL" id="AMSQ01000002">
    <property type="protein sequence ID" value="EKU50241.1"/>
    <property type="molecule type" value="Genomic_DNA"/>
</dbReference>
<sequence>MTQDTLTQLIESDLEPYVKEIDNGSYYPESFIKSLFKAQQFTADDFVHNLKVIEKVGETCLTTAFCIWCQWAFTTYLKHSSHNSEARKLYDQVFKGDIIGATGLSNPMKSFSDLEKVNLNHYYKHGELYVNGTLPAISNIQSDHYFGAISQDDETNETVMMILKADQEGVSISEMSNFLGVNGSATYRVNLDNVQVPSNRVLSKDAKAFASAIRPEFILLQIPIALGAIQSSLNHIESFKDQTAQSHVFIEYNVEKFHKQFEQLHQEFYEKVTAHLDNLDQILLDAVRIKKELGYLLLEINQAAMVYGGSRAYIEDSKPAIKLKEGFFFAALTPTLRHLGKLEQELG</sequence>
<dbReference type="PANTHER" id="PTHR43884">
    <property type="entry name" value="ACYL-COA DEHYDROGENASE"/>
    <property type="match status" value="1"/>
</dbReference>
<evidence type="ECO:0000313" key="1">
    <source>
        <dbReference type="EMBL" id="EKU50241.1"/>
    </source>
</evidence>
<dbReference type="eggNOG" id="COG1960">
    <property type="taxonomic scope" value="Bacteria"/>
</dbReference>
<dbReference type="Gene3D" id="2.40.110.10">
    <property type="entry name" value="Butyryl-CoA Dehydrogenase, subunit A, domain 2"/>
    <property type="match status" value="1"/>
</dbReference>
<dbReference type="RefSeq" id="WP_009381954.1">
    <property type="nucleotide sequence ID" value="NZ_AMSQ01000002.1"/>
</dbReference>
<evidence type="ECO:0000313" key="2">
    <source>
        <dbReference type="Proteomes" id="UP000009885"/>
    </source>
</evidence>
<dbReference type="GO" id="GO:0003995">
    <property type="term" value="F:acyl-CoA dehydrogenase activity"/>
    <property type="evidence" value="ECO:0007669"/>
    <property type="project" value="TreeGrafter"/>
</dbReference>
<comment type="caution">
    <text evidence="1">The sequence shown here is derived from an EMBL/GenBank/DDBJ whole genome shotgun (WGS) entry which is preliminary data.</text>
</comment>
<name>K9AVW6_9STAP</name>
<organism evidence="1 2">
    <name type="scientific">Staphylococcus massiliensis S46</name>
    <dbReference type="NCBI Taxonomy" id="1229783"/>
    <lineage>
        <taxon>Bacteria</taxon>
        <taxon>Bacillati</taxon>
        <taxon>Bacillota</taxon>
        <taxon>Bacilli</taxon>
        <taxon>Bacillales</taxon>
        <taxon>Staphylococcaceae</taxon>
        <taxon>Staphylococcus</taxon>
    </lineage>
</organism>
<keyword evidence="2" id="KW-1185">Reference proteome</keyword>
<proteinExistence type="predicted"/>
<dbReference type="Proteomes" id="UP000009885">
    <property type="component" value="Unassembled WGS sequence"/>
</dbReference>
<dbReference type="PATRIC" id="fig|1229783.3.peg.268"/>
<dbReference type="AlphaFoldDB" id="K9AVW6"/>
<accession>K9AVW6</accession>